<dbReference type="PROSITE" id="PS51873">
    <property type="entry name" value="TRIAD"/>
    <property type="match status" value="1"/>
</dbReference>
<dbReference type="OrthoDB" id="9977870at2759"/>
<evidence type="ECO:0000259" key="10">
    <source>
        <dbReference type="PROSITE" id="PS51873"/>
    </source>
</evidence>
<organism evidence="11 12">
    <name type="scientific">Piloderma croceum (strain F 1598)</name>
    <dbReference type="NCBI Taxonomy" id="765440"/>
    <lineage>
        <taxon>Eukaryota</taxon>
        <taxon>Fungi</taxon>
        <taxon>Dikarya</taxon>
        <taxon>Basidiomycota</taxon>
        <taxon>Agaricomycotina</taxon>
        <taxon>Agaricomycetes</taxon>
        <taxon>Agaricomycetidae</taxon>
        <taxon>Atheliales</taxon>
        <taxon>Atheliaceae</taxon>
        <taxon>Piloderma</taxon>
    </lineage>
</organism>
<comment type="catalytic activity">
    <reaction evidence="1">
        <text>[E2 ubiquitin-conjugating enzyme]-S-ubiquitinyl-L-cysteine + [acceptor protein]-L-lysine = [E2 ubiquitin-conjugating enzyme]-L-cysteine + [acceptor protein]-N(6)-ubiquitinyl-L-lysine.</text>
        <dbReference type="EC" id="2.3.2.31"/>
    </reaction>
</comment>
<evidence type="ECO:0000256" key="2">
    <source>
        <dbReference type="ARBA" id="ARBA00012251"/>
    </source>
</evidence>
<evidence type="ECO:0000256" key="9">
    <source>
        <dbReference type="SAM" id="MobiDB-lite"/>
    </source>
</evidence>
<evidence type="ECO:0000313" key="12">
    <source>
        <dbReference type="Proteomes" id="UP000054166"/>
    </source>
</evidence>
<keyword evidence="12" id="KW-1185">Reference proteome</keyword>
<dbReference type="GO" id="GO:0008270">
    <property type="term" value="F:zinc ion binding"/>
    <property type="evidence" value="ECO:0007669"/>
    <property type="project" value="UniProtKB-KW"/>
</dbReference>
<keyword evidence="8" id="KW-0862">Zinc</keyword>
<feature type="domain" description="RING-type" evidence="10">
    <location>
        <begin position="67"/>
        <end position="291"/>
    </location>
</feature>
<sequence>MQYSNLDPNEKGKGKDRPFTTTDDLLLSVDGPTGSTSSGPDDFTGKGLAHVYPICGICGDAFQNTHSPLSASLSANSSTRLPFGLHLPCPPQHTYCVNCLSLYIISKLDPDGTGGAPDEQKIFPIRCPECPLDQWTVGIQDDVAERILTRDRITLWHHRKLLDSLPRYYCPNRQCSTLVLLHEDPGEPQATCPLCTTVMCVPCKTQWHTDLTCEEYQALPLDERSPEDQLLIQLAKEKKWRRCDCGIMIDLAFGCNHMTCHCGRHFCFKCGAAWDMEAYKCSRGAGCELWEDDDMLLEEDQRQGGVDAQQPLAQEAIAPPHIFHVPGVAPLRHQEQRVIRDFDWIEDEGVVVSKHSFTFGMIQRINCGYCGSTFVSLAGLRHHLANIRRHPIYSCCGKFFRLREHYLQHQSASWPHHHTCVRGDDEV</sequence>
<feature type="region of interest" description="Disordered" evidence="9">
    <location>
        <begin position="1"/>
        <end position="42"/>
    </location>
</feature>
<evidence type="ECO:0000313" key="11">
    <source>
        <dbReference type="EMBL" id="KIM87741.1"/>
    </source>
</evidence>
<evidence type="ECO:0000256" key="1">
    <source>
        <dbReference type="ARBA" id="ARBA00001798"/>
    </source>
</evidence>
<evidence type="ECO:0000256" key="7">
    <source>
        <dbReference type="ARBA" id="ARBA00022786"/>
    </source>
</evidence>
<dbReference type="EC" id="2.3.2.31" evidence="2"/>
<dbReference type="InterPro" id="IPR031127">
    <property type="entry name" value="E3_UB_ligase_RBR"/>
</dbReference>
<dbReference type="HOGENOM" id="CLU_030441_0_0_1"/>
<dbReference type="GO" id="GO:0061630">
    <property type="term" value="F:ubiquitin protein ligase activity"/>
    <property type="evidence" value="ECO:0007669"/>
    <property type="project" value="UniProtKB-EC"/>
</dbReference>
<dbReference type="Pfam" id="PF01485">
    <property type="entry name" value="IBR"/>
    <property type="match status" value="2"/>
</dbReference>
<dbReference type="Gene3D" id="1.20.120.1750">
    <property type="match status" value="1"/>
</dbReference>
<dbReference type="InParanoid" id="A0A0C3GAS9"/>
<gene>
    <name evidence="11" type="ORF">PILCRDRAFT_814454</name>
</gene>
<protein>
    <recommendedName>
        <fullName evidence="2">RBR-type E3 ubiquitin transferase</fullName>
        <ecNumber evidence="2">2.3.2.31</ecNumber>
    </recommendedName>
</protein>
<dbReference type="InterPro" id="IPR044066">
    <property type="entry name" value="TRIAD_supradom"/>
</dbReference>
<keyword evidence="5" id="KW-0677">Repeat</keyword>
<keyword evidence="6" id="KW-0863">Zinc-finger</keyword>
<reference evidence="12" key="2">
    <citation type="submission" date="2015-01" db="EMBL/GenBank/DDBJ databases">
        <title>Evolutionary Origins and Diversification of the Mycorrhizal Mutualists.</title>
        <authorList>
            <consortium name="DOE Joint Genome Institute"/>
            <consortium name="Mycorrhizal Genomics Consortium"/>
            <person name="Kohler A."/>
            <person name="Kuo A."/>
            <person name="Nagy L.G."/>
            <person name="Floudas D."/>
            <person name="Copeland A."/>
            <person name="Barry K.W."/>
            <person name="Cichocki N."/>
            <person name="Veneault-Fourrey C."/>
            <person name="LaButti K."/>
            <person name="Lindquist E.A."/>
            <person name="Lipzen A."/>
            <person name="Lundell T."/>
            <person name="Morin E."/>
            <person name="Murat C."/>
            <person name="Riley R."/>
            <person name="Ohm R."/>
            <person name="Sun H."/>
            <person name="Tunlid A."/>
            <person name="Henrissat B."/>
            <person name="Grigoriev I.V."/>
            <person name="Hibbett D.S."/>
            <person name="Martin F."/>
        </authorList>
    </citation>
    <scope>NUCLEOTIDE SEQUENCE [LARGE SCALE GENOMIC DNA]</scope>
    <source>
        <strain evidence="12">F 1598</strain>
    </source>
</reference>
<feature type="compositionally biased region" description="Basic and acidic residues" evidence="9">
    <location>
        <begin position="8"/>
        <end position="18"/>
    </location>
</feature>
<name>A0A0C3GAS9_PILCF</name>
<evidence type="ECO:0000256" key="8">
    <source>
        <dbReference type="ARBA" id="ARBA00022833"/>
    </source>
</evidence>
<dbReference type="InterPro" id="IPR002867">
    <property type="entry name" value="IBR_dom"/>
</dbReference>
<reference evidence="11 12" key="1">
    <citation type="submission" date="2014-04" db="EMBL/GenBank/DDBJ databases">
        <authorList>
            <consortium name="DOE Joint Genome Institute"/>
            <person name="Kuo A."/>
            <person name="Tarkka M."/>
            <person name="Buscot F."/>
            <person name="Kohler A."/>
            <person name="Nagy L.G."/>
            <person name="Floudas D."/>
            <person name="Copeland A."/>
            <person name="Barry K.W."/>
            <person name="Cichocki N."/>
            <person name="Veneault-Fourrey C."/>
            <person name="LaButti K."/>
            <person name="Lindquist E.A."/>
            <person name="Lipzen A."/>
            <person name="Lundell T."/>
            <person name="Morin E."/>
            <person name="Murat C."/>
            <person name="Sun H."/>
            <person name="Tunlid A."/>
            <person name="Henrissat B."/>
            <person name="Grigoriev I.V."/>
            <person name="Hibbett D.S."/>
            <person name="Martin F."/>
            <person name="Nordberg H.P."/>
            <person name="Cantor M.N."/>
            <person name="Hua S.X."/>
        </authorList>
    </citation>
    <scope>NUCLEOTIDE SEQUENCE [LARGE SCALE GENOMIC DNA]</scope>
    <source>
        <strain evidence="11 12">F 1598</strain>
    </source>
</reference>
<keyword evidence="4" id="KW-0479">Metal-binding</keyword>
<dbReference type="GO" id="GO:0016567">
    <property type="term" value="P:protein ubiquitination"/>
    <property type="evidence" value="ECO:0007669"/>
    <property type="project" value="InterPro"/>
</dbReference>
<dbReference type="STRING" id="765440.A0A0C3GAS9"/>
<dbReference type="SMART" id="SM00647">
    <property type="entry name" value="IBR"/>
    <property type="match status" value="2"/>
</dbReference>
<evidence type="ECO:0000256" key="3">
    <source>
        <dbReference type="ARBA" id="ARBA00022679"/>
    </source>
</evidence>
<dbReference type="CDD" id="cd22584">
    <property type="entry name" value="Rcat_RBR_unk"/>
    <property type="match status" value="1"/>
</dbReference>
<dbReference type="Proteomes" id="UP000054166">
    <property type="component" value="Unassembled WGS sequence"/>
</dbReference>
<dbReference type="SUPFAM" id="SSF57850">
    <property type="entry name" value="RING/U-box"/>
    <property type="match status" value="2"/>
</dbReference>
<evidence type="ECO:0000256" key="4">
    <source>
        <dbReference type="ARBA" id="ARBA00022723"/>
    </source>
</evidence>
<dbReference type="EMBL" id="KN832978">
    <property type="protein sequence ID" value="KIM87741.1"/>
    <property type="molecule type" value="Genomic_DNA"/>
</dbReference>
<evidence type="ECO:0000256" key="6">
    <source>
        <dbReference type="ARBA" id="ARBA00022771"/>
    </source>
</evidence>
<keyword evidence="7" id="KW-0833">Ubl conjugation pathway</keyword>
<keyword evidence="3" id="KW-0808">Transferase</keyword>
<accession>A0A0C3GAS9</accession>
<dbReference type="PANTHER" id="PTHR11685">
    <property type="entry name" value="RBR FAMILY RING FINGER AND IBR DOMAIN-CONTAINING"/>
    <property type="match status" value="1"/>
</dbReference>
<proteinExistence type="predicted"/>
<dbReference type="AlphaFoldDB" id="A0A0C3GAS9"/>
<evidence type="ECO:0000256" key="5">
    <source>
        <dbReference type="ARBA" id="ARBA00022737"/>
    </source>
</evidence>